<feature type="domain" description="Calcineurin-like phosphoesterase" evidence="4">
    <location>
        <begin position="126"/>
        <end position="316"/>
    </location>
</feature>
<dbReference type="Pfam" id="PF00149">
    <property type="entry name" value="Metallophos"/>
    <property type="match status" value="1"/>
</dbReference>
<proteinExistence type="inferred from homology"/>
<dbReference type="PANTHER" id="PTHR45867">
    <property type="entry name" value="PURPLE ACID PHOSPHATASE"/>
    <property type="match status" value="1"/>
</dbReference>
<gene>
    <name evidence="7" type="ORF">PLOB_00020018</name>
</gene>
<keyword evidence="1 3" id="KW-0732">Signal</keyword>
<feature type="signal peptide" evidence="3">
    <location>
        <begin position="1"/>
        <end position="20"/>
    </location>
</feature>
<evidence type="ECO:0000256" key="2">
    <source>
        <dbReference type="ARBA" id="ARBA00023180"/>
    </source>
</evidence>
<dbReference type="InterPro" id="IPR008963">
    <property type="entry name" value="Purple_acid_Pase-like_N"/>
</dbReference>
<reference evidence="7 8" key="1">
    <citation type="submission" date="2022-05" db="EMBL/GenBank/DDBJ databases">
        <authorList>
            <consortium name="Genoscope - CEA"/>
            <person name="William W."/>
        </authorList>
    </citation>
    <scope>NUCLEOTIDE SEQUENCE [LARGE SCALE GENOMIC DNA]</scope>
</reference>
<dbReference type="Gene3D" id="2.60.40.380">
    <property type="entry name" value="Purple acid phosphatase-like, N-terminal"/>
    <property type="match status" value="1"/>
</dbReference>
<dbReference type="EC" id="3.1.3.2" evidence="3"/>
<evidence type="ECO:0000259" key="6">
    <source>
        <dbReference type="Pfam" id="PF16656"/>
    </source>
</evidence>
<evidence type="ECO:0000259" key="4">
    <source>
        <dbReference type="Pfam" id="PF00149"/>
    </source>
</evidence>
<sequence>MASSALILMVHLVVFITCGATHDNKPEQIHIAFTGIASERNVNYVTPSPDENPETVVMYGTRSDKLEKKAVGDSFVFNGPGHRFRIHNVKLTGLAPNTLYYYQVGVPDNGTSEVMSFSSKEGNLVFAVYGDMGYTNAVSLNRLITEVKGSGYDAVLHVGDMAYNMYEDDGETGDEFMNAIQPIATKVPYMVLPGNHEYKDNFTHYRNRFSNMELGVGQTSGSETSLWWSMDIGLIHFVGFDTEVYFYYSNKGQIQRQLNWLEADLIKANQQREKTPWIVSLAHKAWFMEKTDFSAFGPLLHKYGVDLHLCGHAHNYQRLYPTYDGRVDDNHTDKNVYVNPVYLTTIVAGSAGSKEKLSDGKAPHRALAEYIEEYGYGHLQAINRTHLYWSWENTHDNVRTVFQDYLWIIQENHGMRMFPEEPPAPVATDATEEIQVVEV</sequence>
<comment type="catalytic activity">
    <reaction evidence="3">
        <text>a phosphate monoester + H2O = an alcohol + phosphate</text>
        <dbReference type="Rhea" id="RHEA:15017"/>
        <dbReference type="ChEBI" id="CHEBI:15377"/>
        <dbReference type="ChEBI" id="CHEBI:30879"/>
        <dbReference type="ChEBI" id="CHEBI:43474"/>
        <dbReference type="ChEBI" id="CHEBI:67140"/>
        <dbReference type="EC" id="3.1.3.2"/>
    </reaction>
</comment>
<evidence type="ECO:0000313" key="8">
    <source>
        <dbReference type="Proteomes" id="UP001159405"/>
    </source>
</evidence>
<dbReference type="EMBL" id="CALNXK010000232">
    <property type="protein sequence ID" value="CAH3177914.1"/>
    <property type="molecule type" value="Genomic_DNA"/>
</dbReference>
<evidence type="ECO:0000313" key="7">
    <source>
        <dbReference type="EMBL" id="CAH3177914.1"/>
    </source>
</evidence>
<dbReference type="InterPro" id="IPR029052">
    <property type="entry name" value="Metallo-depent_PP-like"/>
</dbReference>
<comment type="similarity">
    <text evidence="3">Belongs to the metallophosphoesterase superfamily. Purple acid phosphatase family.</text>
</comment>
<dbReference type="Pfam" id="PF14008">
    <property type="entry name" value="Metallophos_C"/>
    <property type="match status" value="1"/>
</dbReference>
<dbReference type="InterPro" id="IPR004843">
    <property type="entry name" value="Calcineurin-like_PHP"/>
</dbReference>
<name>A0ABN8RH58_9CNID</name>
<accession>A0ABN8RH58</accession>
<evidence type="ECO:0000256" key="1">
    <source>
        <dbReference type="ARBA" id="ARBA00022729"/>
    </source>
</evidence>
<feature type="domain" description="Purple acid phosphatase N-terminal" evidence="6">
    <location>
        <begin position="26"/>
        <end position="118"/>
    </location>
</feature>
<keyword evidence="2" id="KW-0325">Glycoprotein</keyword>
<evidence type="ECO:0000256" key="3">
    <source>
        <dbReference type="RuleBase" id="RU361203"/>
    </source>
</evidence>
<dbReference type="InterPro" id="IPR041792">
    <property type="entry name" value="MPP_PAP"/>
</dbReference>
<dbReference type="InterPro" id="IPR015914">
    <property type="entry name" value="PAPs_N"/>
</dbReference>
<dbReference type="CDD" id="cd00839">
    <property type="entry name" value="MPP_PAPs"/>
    <property type="match status" value="1"/>
</dbReference>
<dbReference type="SUPFAM" id="SSF49363">
    <property type="entry name" value="Purple acid phosphatase, N-terminal domain"/>
    <property type="match status" value="1"/>
</dbReference>
<evidence type="ECO:0000259" key="5">
    <source>
        <dbReference type="Pfam" id="PF14008"/>
    </source>
</evidence>
<comment type="caution">
    <text evidence="7">The sequence shown here is derived from an EMBL/GenBank/DDBJ whole genome shotgun (WGS) entry which is preliminary data.</text>
</comment>
<dbReference type="PANTHER" id="PTHR45867:SF3">
    <property type="entry name" value="ACID PHOSPHATASE TYPE 7"/>
    <property type="match status" value="1"/>
</dbReference>
<dbReference type="SUPFAM" id="SSF56300">
    <property type="entry name" value="Metallo-dependent phosphatases"/>
    <property type="match status" value="1"/>
</dbReference>
<organism evidence="7 8">
    <name type="scientific">Porites lobata</name>
    <dbReference type="NCBI Taxonomy" id="104759"/>
    <lineage>
        <taxon>Eukaryota</taxon>
        <taxon>Metazoa</taxon>
        <taxon>Cnidaria</taxon>
        <taxon>Anthozoa</taxon>
        <taxon>Hexacorallia</taxon>
        <taxon>Scleractinia</taxon>
        <taxon>Fungiina</taxon>
        <taxon>Poritidae</taxon>
        <taxon>Porites</taxon>
    </lineage>
</organism>
<dbReference type="Proteomes" id="UP001159405">
    <property type="component" value="Unassembled WGS sequence"/>
</dbReference>
<keyword evidence="8" id="KW-1185">Reference proteome</keyword>
<dbReference type="Gene3D" id="3.60.21.10">
    <property type="match status" value="1"/>
</dbReference>
<feature type="chain" id="PRO_5045005277" description="Purple acid phosphatase" evidence="3">
    <location>
        <begin position="21"/>
        <end position="439"/>
    </location>
</feature>
<keyword evidence="3" id="KW-0378">Hydrolase</keyword>
<dbReference type="Pfam" id="PF16656">
    <property type="entry name" value="Pur_ac_phosph_N"/>
    <property type="match status" value="1"/>
</dbReference>
<dbReference type="InterPro" id="IPR025733">
    <property type="entry name" value="PAPs_C"/>
</dbReference>
<feature type="domain" description="Purple acid phosphatase C-terminal" evidence="5">
    <location>
        <begin position="344"/>
        <end position="397"/>
    </location>
</feature>
<protein>
    <recommendedName>
        <fullName evidence="3">Purple acid phosphatase</fullName>
        <ecNumber evidence="3">3.1.3.2</ecNumber>
    </recommendedName>
</protein>